<accession>A0A1X4G3S7</accession>
<evidence type="ECO:0000313" key="3">
    <source>
        <dbReference type="Proteomes" id="UP000192997"/>
    </source>
</evidence>
<reference evidence="3" key="1">
    <citation type="submission" date="2017-04" db="EMBL/GenBank/DDBJ databases">
        <authorList>
            <person name="Abreu V.A."/>
            <person name="Popin R.V."/>
            <person name="Rigonato J."/>
            <person name="Andreote A.P."/>
            <person name="Schaker P.C."/>
            <person name="Hoff-Risseti C."/>
            <person name="Alvarenga D.O."/>
            <person name="Varani A.M."/>
            <person name="Fiore M.F."/>
        </authorList>
    </citation>
    <scope>NUCLEOTIDE SEQUENCE [LARGE SCALE GENOMIC DNA]</scope>
    <source>
        <strain evidence="3">CENA303</strain>
    </source>
</reference>
<organism evidence="2 3">
    <name type="scientific">Cylindrospermopsis raciborskii CENA303</name>
    <dbReference type="NCBI Taxonomy" id="1170769"/>
    <lineage>
        <taxon>Bacteria</taxon>
        <taxon>Bacillati</taxon>
        <taxon>Cyanobacteriota</taxon>
        <taxon>Cyanophyceae</taxon>
        <taxon>Nostocales</taxon>
        <taxon>Aphanizomenonaceae</taxon>
        <taxon>Cylindrospermopsis</taxon>
    </lineage>
</organism>
<name>A0A1X4G3S7_9CYAN</name>
<dbReference type="InterPro" id="IPR029060">
    <property type="entry name" value="PIN-like_dom_sf"/>
</dbReference>
<dbReference type="EMBL" id="NBYN01000058">
    <property type="protein sequence ID" value="OSO89159.1"/>
    <property type="molecule type" value="Genomic_DNA"/>
</dbReference>
<protein>
    <submittedName>
        <fullName evidence="2">Nucleic acid-binding protein</fullName>
    </submittedName>
</protein>
<evidence type="ECO:0000259" key="1">
    <source>
        <dbReference type="Pfam" id="PF01850"/>
    </source>
</evidence>
<feature type="domain" description="PIN" evidence="1">
    <location>
        <begin position="1"/>
        <end position="96"/>
    </location>
</feature>
<dbReference type="SUPFAM" id="SSF88723">
    <property type="entry name" value="PIN domain-like"/>
    <property type="match status" value="1"/>
</dbReference>
<proteinExistence type="predicted"/>
<gene>
    <name evidence="2" type="ORF">B7O87_13115</name>
</gene>
<evidence type="ECO:0000313" key="2">
    <source>
        <dbReference type="EMBL" id="OSO89159.1"/>
    </source>
</evidence>
<comment type="caution">
    <text evidence="2">The sequence shown here is derived from an EMBL/GenBank/DDBJ whole genome shotgun (WGS) entry which is preliminary data.</text>
</comment>
<dbReference type="Gene3D" id="3.40.50.1010">
    <property type="entry name" value="5'-nuclease"/>
    <property type="match status" value="1"/>
</dbReference>
<sequence>MLIDSNLIIYATQPPYTQLRSWLVNYATHYSAISRLETLGYHRLGDAEKQAIMAILDNLDVLMINKVTLEIAVALRQQQKMSVGDSLIAATCLDSDLLSGEGQNFNAVVGNMSTSQSDLIISQPPPNLQ</sequence>
<dbReference type="InterPro" id="IPR002716">
    <property type="entry name" value="PIN_dom"/>
</dbReference>
<dbReference type="AlphaFoldDB" id="A0A1X4G3S7"/>
<dbReference type="Proteomes" id="UP000192997">
    <property type="component" value="Unassembled WGS sequence"/>
</dbReference>
<dbReference type="RefSeq" id="WP_085728899.1">
    <property type="nucleotide sequence ID" value="NZ_NBYN01000058.1"/>
</dbReference>
<dbReference type="Pfam" id="PF01850">
    <property type="entry name" value="PIN"/>
    <property type="match status" value="1"/>
</dbReference>